<gene>
    <name evidence="1" type="ORF">HT102_00610</name>
</gene>
<dbReference type="EMBL" id="JACYWE010000001">
    <property type="protein sequence ID" value="MBD8504989.1"/>
    <property type="molecule type" value="Genomic_DNA"/>
</dbReference>
<comment type="caution">
    <text evidence="1">The sequence shown here is derived from an EMBL/GenBank/DDBJ whole genome shotgun (WGS) entry which is preliminary data.</text>
</comment>
<dbReference type="PANTHER" id="PTHR17985:SF8">
    <property type="entry name" value="TRANSPORT AND GOLGI ORGANIZATION PROTEIN 2 HOMOLOG"/>
    <property type="match status" value="1"/>
</dbReference>
<keyword evidence="2" id="KW-1185">Reference proteome</keyword>
<accession>A0A927J9D4</accession>
<dbReference type="RefSeq" id="WP_192037482.1">
    <property type="nucleotide sequence ID" value="NZ_JACYWE010000001.1"/>
</dbReference>
<evidence type="ECO:0000313" key="1">
    <source>
        <dbReference type="EMBL" id="MBD8504989.1"/>
    </source>
</evidence>
<dbReference type="PANTHER" id="PTHR17985">
    <property type="entry name" value="SER/THR-RICH PROTEIN T10 IN DGCR REGION"/>
    <property type="match status" value="1"/>
</dbReference>
<organism evidence="1 2">
    <name type="scientific">Lolliginicoccus lacisalsi</name>
    <dbReference type="NCBI Taxonomy" id="2742202"/>
    <lineage>
        <taxon>Bacteria</taxon>
        <taxon>Bacillati</taxon>
        <taxon>Actinomycetota</taxon>
        <taxon>Actinomycetes</taxon>
        <taxon>Mycobacteriales</taxon>
        <taxon>Hoyosellaceae</taxon>
        <taxon>Lolliginicoccus</taxon>
    </lineage>
</organism>
<dbReference type="InterPro" id="IPR008551">
    <property type="entry name" value="TANGO2"/>
</dbReference>
<sequence>MCVIFVAWQVHPGCPLIVAANRDEFHERPTESVHWWASEPEILAGRDARSGGTWLGVTRTGRFAAVTNYRGPDEAAGTVSRGDLPVRFLLGTATAGDYAAGVAAAGDEYAGFSLLASDGNELWYVSNRGDGAPRAVEPGFHGLSNANLDTPWPKVEAGRAAFAEAVGADPDPLGGGAGADRCLRLLRNADIAVADLPDTGFSEEMERGLSSIFVELPGYGTRSSSVLALRDGRGRLVERRFGADSTVLGTSATEW</sequence>
<name>A0A927J9D4_9ACTN</name>
<dbReference type="AlphaFoldDB" id="A0A927J9D4"/>
<dbReference type="Proteomes" id="UP000642993">
    <property type="component" value="Unassembled WGS sequence"/>
</dbReference>
<protein>
    <submittedName>
        <fullName evidence="1">NRDE family protein</fullName>
    </submittedName>
</protein>
<dbReference type="Pfam" id="PF05742">
    <property type="entry name" value="TANGO2"/>
    <property type="match status" value="1"/>
</dbReference>
<proteinExistence type="predicted"/>
<evidence type="ECO:0000313" key="2">
    <source>
        <dbReference type="Proteomes" id="UP000642993"/>
    </source>
</evidence>
<reference evidence="1" key="1">
    <citation type="submission" date="2020-09" db="EMBL/GenBank/DDBJ databases">
        <title>Hoyosella lacisalsi sp. nov., a halotolerant actinobacterium isolated from soil of Lake Gudzhirganskoe.</title>
        <authorList>
            <person name="Yang Q."/>
            <person name="Guo P.Y."/>
            <person name="Liu S.W."/>
            <person name="Li F.N."/>
            <person name="Sun C.H."/>
        </authorList>
    </citation>
    <scope>NUCLEOTIDE SEQUENCE</scope>
    <source>
        <strain evidence="1">G463</strain>
    </source>
</reference>